<dbReference type="EMBL" id="BGZK01006336">
    <property type="protein sequence ID" value="GBP17592.1"/>
    <property type="molecule type" value="Genomic_DNA"/>
</dbReference>
<name>A0A4C1TUA0_EUMVA</name>
<dbReference type="AlphaFoldDB" id="A0A4C1TUA0"/>
<evidence type="ECO:0000259" key="1">
    <source>
        <dbReference type="Pfam" id="PF07679"/>
    </source>
</evidence>
<dbReference type="Proteomes" id="UP000299102">
    <property type="component" value="Unassembled WGS sequence"/>
</dbReference>
<dbReference type="InterPro" id="IPR013783">
    <property type="entry name" value="Ig-like_fold"/>
</dbReference>
<keyword evidence="3" id="KW-1185">Reference proteome</keyword>
<feature type="domain" description="Immunoglobulin I-set" evidence="1">
    <location>
        <begin position="5"/>
        <end position="44"/>
    </location>
</feature>
<proteinExistence type="predicted"/>
<dbReference type="Pfam" id="PF07679">
    <property type="entry name" value="I-set"/>
    <property type="match status" value="2"/>
</dbReference>
<dbReference type="PANTHER" id="PTHR47633:SF4">
    <property type="entry name" value="MYOPALLADIN ISOFORM X1"/>
    <property type="match status" value="1"/>
</dbReference>
<gene>
    <name evidence="2" type="primary">sls</name>
    <name evidence="2" type="ORF">EVAR_72038_1</name>
</gene>
<dbReference type="InterPro" id="IPR013098">
    <property type="entry name" value="Ig_I-set"/>
</dbReference>
<protein>
    <submittedName>
        <fullName evidence="2">Titin</fullName>
    </submittedName>
</protein>
<comment type="caution">
    <text evidence="2">The sequence shown here is derived from an EMBL/GenBank/DDBJ whole genome shotgun (WGS) entry which is preliminary data.</text>
</comment>
<feature type="domain" description="Immunoglobulin I-set" evidence="1">
    <location>
        <begin position="101"/>
        <end position="137"/>
    </location>
</feature>
<dbReference type="STRING" id="151549.A0A4C1TUA0"/>
<reference evidence="2 3" key="1">
    <citation type="journal article" date="2019" name="Commun. Biol.">
        <title>The bagworm genome reveals a unique fibroin gene that provides high tensile strength.</title>
        <authorList>
            <person name="Kono N."/>
            <person name="Nakamura H."/>
            <person name="Ohtoshi R."/>
            <person name="Tomita M."/>
            <person name="Numata K."/>
            <person name="Arakawa K."/>
        </authorList>
    </citation>
    <scope>NUCLEOTIDE SEQUENCE [LARGE SCALE GENOMIC DNA]</scope>
</reference>
<dbReference type="InterPro" id="IPR036179">
    <property type="entry name" value="Ig-like_dom_sf"/>
</dbReference>
<organism evidence="2 3">
    <name type="scientific">Eumeta variegata</name>
    <name type="common">Bagworm moth</name>
    <name type="synonym">Eumeta japonica</name>
    <dbReference type="NCBI Taxonomy" id="151549"/>
    <lineage>
        <taxon>Eukaryota</taxon>
        <taxon>Metazoa</taxon>
        <taxon>Ecdysozoa</taxon>
        <taxon>Arthropoda</taxon>
        <taxon>Hexapoda</taxon>
        <taxon>Insecta</taxon>
        <taxon>Pterygota</taxon>
        <taxon>Neoptera</taxon>
        <taxon>Endopterygota</taxon>
        <taxon>Lepidoptera</taxon>
        <taxon>Glossata</taxon>
        <taxon>Ditrysia</taxon>
        <taxon>Tineoidea</taxon>
        <taxon>Psychidae</taxon>
        <taxon>Oiketicinae</taxon>
        <taxon>Eumeta</taxon>
    </lineage>
</organism>
<sequence length="156" mass="17265">MGSRLRTTNDFGFVTLDINSVVPEDAGVYMCRAYNAAGEAVSSTAMKEASMNRVPEMFVDTTPQQAPVFTTHLQSFDKLSEGQHVLLKLKFPCIRSTFDFGLVTLSINGLRADDSAIYTCKATNQMGEAVSTCSLKIEDRHWLQAESLHPDSATYW</sequence>
<dbReference type="OrthoDB" id="6612025at2759"/>
<evidence type="ECO:0000313" key="3">
    <source>
        <dbReference type="Proteomes" id="UP000299102"/>
    </source>
</evidence>
<dbReference type="PANTHER" id="PTHR47633">
    <property type="entry name" value="IMMUNOGLOBULIN"/>
    <property type="match status" value="1"/>
</dbReference>
<dbReference type="Gene3D" id="2.60.40.10">
    <property type="entry name" value="Immunoglobulins"/>
    <property type="match status" value="2"/>
</dbReference>
<accession>A0A4C1TUA0</accession>
<dbReference type="SUPFAM" id="SSF48726">
    <property type="entry name" value="Immunoglobulin"/>
    <property type="match status" value="2"/>
</dbReference>
<evidence type="ECO:0000313" key="2">
    <source>
        <dbReference type="EMBL" id="GBP17592.1"/>
    </source>
</evidence>
<dbReference type="CDD" id="cd00096">
    <property type="entry name" value="Ig"/>
    <property type="match status" value="1"/>
</dbReference>